<reference evidence="3 4" key="1">
    <citation type="journal article" date="2019" name="Sci. Rep.">
        <title>Evolutionary mechanism leading to the multi-cagA genotype in Helicobacter pylori.</title>
        <authorList>
            <person name="Su H."/>
            <person name="Tissera K."/>
            <person name="Jang S."/>
            <person name="Choi Y.H."/>
            <person name="Kim A."/>
            <person name="Cho Y.J."/>
            <person name="Li M."/>
            <person name="Gunawardhana N."/>
            <person name="Merrell D.S."/>
            <person name="Ge L."/>
            <person name="Cha J.H."/>
        </authorList>
    </citation>
    <scope>NUCLEOTIDE SEQUENCE [LARGE SCALE GENOMIC DNA]</scope>
    <source>
        <strain evidence="3 4">B140</strain>
    </source>
</reference>
<dbReference type="RefSeq" id="WP_000933810.1">
    <property type="nucleotide sequence ID" value="NZ_CP024948.1"/>
</dbReference>
<accession>A0A293T0Q9</accession>
<dbReference type="Gene3D" id="1.10.443.10">
    <property type="entry name" value="Intergrase catalytic core"/>
    <property type="match status" value="1"/>
</dbReference>
<dbReference type="InterPro" id="IPR013762">
    <property type="entry name" value="Integrase-like_cat_sf"/>
</dbReference>
<dbReference type="AlphaFoldDB" id="A0A293T0Q9"/>
<dbReference type="GO" id="GO:0006310">
    <property type="term" value="P:DNA recombination"/>
    <property type="evidence" value="ECO:0007669"/>
    <property type="project" value="UniProtKB-KW"/>
</dbReference>
<dbReference type="InterPro" id="IPR050090">
    <property type="entry name" value="Tyrosine_recombinase_XerCD"/>
</dbReference>
<dbReference type="PANTHER" id="PTHR30349:SF64">
    <property type="entry name" value="PROPHAGE INTEGRASE INTD-RELATED"/>
    <property type="match status" value="1"/>
</dbReference>
<evidence type="ECO:0000256" key="1">
    <source>
        <dbReference type="ARBA" id="ARBA00023172"/>
    </source>
</evidence>
<dbReference type="InterPro" id="IPR011010">
    <property type="entry name" value="DNA_brk_join_enz"/>
</dbReference>
<organism evidence="3 4">
    <name type="scientific">Helicobacter pylori</name>
    <name type="common">Campylobacter pylori</name>
    <dbReference type="NCBI Taxonomy" id="210"/>
    <lineage>
        <taxon>Bacteria</taxon>
        <taxon>Pseudomonadati</taxon>
        <taxon>Campylobacterota</taxon>
        <taxon>Epsilonproteobacteria</taxon>
        <taxon>Campylobacterales</taxon>
        <taxon>Helicobacteraceae</taxon>
        <taxon>Helicobacter</taxon>
    </lineage>
</organism>
<sequence length="355" mass="42244">MLNNKLTKSQRELFDNLKVFLYTKVKNFTPIQDVNDMALILDTQNKILKCHNVEQLRQLCHILYNQGIKHTIMMQGLFLFFEYFRDNLKLRSFRMLSEEQVINFLFELAQNRKPSSMAKYVMYLRQFFDYLDRKKHYNFDFALKNLAFAKTKESLPRHLNYKDLKSFLKTLLEYKPTTSFEKRNKCVLLIVILGGLRKCEVLNIELKHIQVEEQNYSILIQGKGRKERKAYIKKSLLEPSLNAWLSDDYRLKYFNGAYLFKKDKQKSQNSLTLYNFIPLIFKLAQIKHYKQYGTGLHLFRHSFATLIYQETQDLVLTSRALGHSSLLSTKIYIHTTQEHNKKVALVFDSLIENKK</sequence>
<name>A0A293T0Q9_HELPX</name>
<dbReference type="PROSITE" id="PS51898">
    <property type="entry name" value="TYR_RECOMBINASE"/>
    <property type="match status" value="1"/>
</dbReference>
<dbReference type="Proteomes" id="UP000320851">
    <property type="component" value="Chromosome"/>
</dbReference>
<keyword evidence="1" id="KW-0233">DNA recombination</keyword>
<feature type="domain" description="Tyr recombinase" evidence="2">
    <location>
        <begin position="154"/>
        <end position="345"/>
    </location>
</feature>
<dbReference type="CDD" id="cd00397">
    <property type="entry name" value="DNA_BRE_C"/>
    <property type="match status" value="1"/>
</dbReference>
<evidence type="ECO:0000313" key="3">
    <source>
        <dbReference type="EMBL" id="QDY61106.1"/>
    </source>
</evidence>
<dbReference type="InterPro" id="IPR002104">
    <property type="entry name" value="Integrase_catalytic"/>
</dbReference>
<dbReference type="GO" id="GO:0003677">
    <property type="term" value="F:DNA binding"/>
    <property type="evidence" value="ECO:0007669"/>
    <property type="project" value="InterPro"/>
</dbReference>
<gene>
    <name evidence="3" type="ORF">CV728_06360</name>
</gene>
<evidence type="ECO:0000313" key="4">
    <source>
        <dbReference type="Proteomes" id="UP000320851"/>
    </source>
</evidence>
<dbReference type="GO" id="GO:0015074">
    <property type="term" value="P:DNA integration"/>
    <property type="evidence" value="ECO:0007669"/>
    <property type="project" value="InterPro"/>
</dbReference>
<dbReference type="SUPFAM" id="SSF56349">
    <property type="entry name" value="DNA breaking-rejoining enzymes"/>
    <property type="match status" value="1"/>
</dbReference>
<dbReference type="EMBL" id="CP024948">
    <property type="protein sequence ID" value="QDY61106.1"/>
    <property type="molecule type" value="Genomic_DNA"/>
</dbReference>
<proteinExistence type="predicted"/>
<dbReference type="PANTHER" id="PTHR30349">
    <property type="entry name" value="PHAGE INTEGRASE-RELATED"/>
    <property type="match status" value="1"/>
</dbReference>
<evidence type="ECO:0000259" key="2">
    <source>
        <dbReference type="PROSITE" id="PS51898"/>
    </source>
</evidence>
<dbReference type="Pfam" id="PF00589">
    <property type="entry name" value="Phage_integrase"/>
    <property type="match status" value="1"/>
</dbReference>
<protein>
    <submittedName>
        <fullName evidence="3">Integrase</fullName>
    </submittedName>
</protein>